<dbReference type="PANTHER" id="PTHR30363:SF28">
    <property type="entry name" value="TRANSCRIPTIONAL REGULATORY PROTEIN-RELATED"/>
    <property type="match status" value="1"/>
</dbReference>
<dbReference type="Pfam" id="PF13412">
    <property type="entry name" value="HTH_24"/>
    <property type="match status" value="1"/>
</dbReference>
<name>A0A7H0K220_9CORY</name>
<evidence type="ECO:0000313" key="2">
    <source>
        <dbReference type="EMBL" id="QNP91336.1"/>
    </source>
</evidence>
<dbReference type="InterPro" id="IPR036390">
    <property type="entry name" value="WH_DNA-bd_sf"/>
</dbReference>
<evidence type="ECO:0000313" key="1">
    <source>
        <dbReference type="EMBL" id="MBC3178795.1"/>
    </source>
</evidence>
<protein>
    <submittedName>
        <fullName evidence="2">Transcriptional regulator</fullName>
    </submittedName>
</protein>
<organism evidence="2 3">
    <name type="scientific">Corynebacterium lujinxingii</name>
    <dbReference type="NCBI Taxonomy" id="2763010"/>
    <lineage>
        <taxon>Bacteria</taxon>
        <taxon>Bacillati</taxon>
        <taxon>Actinomycetota</taxon>
        <taxon>Actinomycetes</taxon>
        <taxon>Mycobacteriales</taxon>
        <taxon>Corynebacteriaceae</taxon>
        <taxon>Corynebacterium</taxon>
    </lineage>
</organism>
<dbReference type="SUPFAM" id="SSF46785">
    <property type="entry name" value="Winged helix' DNA-binding domain"/>
    <property type="match status" value="1"/>
</dbReference>
<dbReference type="InterPro" id="IPR050313">
    <property type="entry name" value="Carb_Metab_HTH_regulators"/>
</dbReference>
<dbReference type="PANTHER" id="PTHR30363">
    <property type="entry name" value="HTH-TYPE TRANSCRIPTIONAL REGULATOR SRLR-RELATED"/>
    <property type="match status" value="1"/>
</dbReference>
<keyword evidence="4" id="KW-1185">Reference proteome</keyword>
<evidence type="ECO:0000313" key="3">
    <source>
        <dbReference type="Proteomes" id="UP000516235"/>
    </source>
</evidence>
<dbReference type="InterPro" id="IPR036388">
    <property type="entry name" value="WH-like_DNA-bd_sf"/>
</dbReference>
<dbReference type="InterPro" id="IPR011991">
    <property type="entry name" value="ArsR-like_HTH"/>
</dbReference>
<dbReference type="Gene3D" id="1.10.10.10">
    <property type="entry name" value="Winged helix-like DNA-binding domain superfamily/Winged helix DNA-binding domain"/>
    <property type="match status" value="1"/>
</dbReference>
<dbReference type="AlphaFoldDB" id="A0A7H0K220"/>
<dbReference type="Proteomes" id="UP000642876">
    <property type="component" value="Unassembled WGS sequence"/>
</dbReference>
<evidence type="ECO:0000313" key="4">
    <source>
        <dbReference type="Proteomes" id="UP000642876"/>
    </source>
</evidence>
<gene>
    <name evidence="1" type="ORF">H7348_05645</name>
    <name evidence="2" type="ORF">IAU68_06150</name>
</gene>
<sequence>MSTLLKQGPVAAAEIGTELGLSPAGVRRHLDKLVEDGLAETCAPRTVAGDQASRGRPAKHFQLTDEGREHFGTSYDTLALEAVDVIASIGGEEAVREFARRRVEHMFAGIDPDSEDAEDAVRSVADALEAHGYEPSIRRTPVGIQLCQHHCPVSAVAAAHPELCEAEHEAIARIVDTHVQPLALIADGHGICTTNIPVAQTGTETKGAADND</sequence>
<dbReference type="CDD" id="cd00090">
    <property type="entry name" value="HTH_ARSR"/>
    <property type="match status" value="1"/>
</dbReference>
<proteinExistence type="predicted"/>
<dbReference type="EMBL" id="JACMYE010000004">
    <property type="protein sequence ID" value="MBC3178795.1"/>
    <property type="molecule type" value="Genomic_DNA"/>
</dbReference>
<reference evidence="3 4" key="1">
    <citation type="submission" date="2020-08" db="EMBL/GenBank/DDBJ databases">
        <title>novel species in genus Corynebacterium.</title>
        <authorList>
            <person name="Zhang G."/>
        </authorList>
    </citation>
    <scope>NUCLEOTIDE SEQUENCE [LARGE SCALE GENOMIC DNA]</scope>
    <source>
        <strain evidence="3 4">zg-917</strain>
        <strain evidence="2">Zg-917</strain>
    </source>
</reference>
<dbReference type="EMBL" id="CP061032">
    <property type="protein sequence ID" value="QNP91336.1"/>
    <property type="molecule type" value="Genomic_DNA"/>
</dbReference>
<dbReference type="KEGG" id="cluj:IAU68_06150"/>
<dbReference type="Proteomes" id="UP000516235">
    <property type="component" value="Chromosome"/>
</dbReference>
<accession>A0A7H0K220</accession>